<evidence type="ECO:0000313" key="2">
    <source>
        <dbReference type="Proteomes" id="UP001562457"/>
    </source>
</evidence>
<evidence type="ECO:0000313" key="1">
    <source>
        <dbReference type="EMBL" id="GAB0173100.1"/>
    </source>
</evidence>
<organism evidence="1 2">
    <name type="scientific">Helicobacter trogontum</name>
    <dbReference type="NCBI Taxonomy" id="50960"/>
    <lineage>
        <taxon>Bacteria</taxon>
        <taxon>Pseudomonadati</taxon>
        <taxon>Campylobacterota</taxon>
        <taxon>Epsilonproteobacteria</taxon>
        <taxon>Campylobacterales</taxon>
        <taxon>Helicobacteraceae</taxon>
        <taxon>Helicobacter</taxon>
    </lineage>
</organism>
<comment type="caution">
    <text evidence="1">The sequence shown here is derived from an EMBL/GenBank/DDBJ whole genome shotgun (WGS) entry which is preliminary data.</text>
</comment>
<accession>A0ABQ0D453</accession>
<name>A0ABQ0D453_9HELI</name>
<dbReference type="EMBL" id="BAAFHN010000023">
    <property type="protein sequence ID" value="GAB0173100.1"/>
    <property type="molecule type" value="Genomic_DNA"/>
</dbReference>
<keyword evidence="2" id="KW-1185">Reference proteome</keyword>
<dbReference type="Proteomes" id="UP001562457">
    <property type="component" value="Unassembled WGS sequence"/>
</dbReference>
<sequence length="91" mass="10410">MGYLCILNSIFSAKIFDMLKKIPNFGLLNIIRFYIIKTFSLQHIFSTSNKFLICKVCLFTKILICNPVVDIINNAAQKSFILFKGDIDVNV</sequence>
<reference evidence="1 2" key="1">
    <citation type="submission" date="2024-06" db="EMBL/GenBank/DDBJ databases">
        <title>Draft genome sequence of Helicobacter trogontum NHP16-4001.</title>
        <authorList>
            <person name="Rimbara E."/>
            <person name="Suzuki M."/>
        </authorList>
    </citation>
    <scope>NUCLEOTIDE SEQUENCE [LARGE SCALE GENOMIC DNA]</scope>
    <source>
        <strain evidence="1 2">NHP16-4001</strain>
    </source>
</reference>
<gene>
    <name evidence="1" type="ORF">NHP164001_11160</name>
</gene>
<protein>
    <submittedName>
        <fullName evidence="1">Uncharacterized protein</fullName>
    </submittedName>
</protein>
<proteinExistence type="predicted"/>